<accession>A0A1M5KZS1</accession>
<dbReference type="Gene3D" id="2.40.160.10">
    <property type="entry name" value="Porin"/>
    <property type="match status" value="1"/>
</dbReference>
<reference evidence="2 3" key="1">
    <citation type="submission" date="2016-11" db="EMBL/GenBank/DDBJ databases">
        <authorList>
            <person name="Jaros S."/>
            <person name="Januszkiewicz K."/>
            <person name="Wedrychowicz H."/>
        </authorList>
    </citation>
    <scope>NUCLEOTIDE SEQUENCE [LARGE SCALE GENOMIC DNA]</scope>
    <source>
        <strain evidence="2 3">DSM 21986</strain>
    </source>
</reference>
<dbReference type="InterPro" id="IPR023614">
    <property type="entry name" value="Porin_dom_sf"/>
</dbReference>
<dbReference type="STRING" id="1194090.SAMN05443144_1363"/>
<feature type="chain" id="PRO_5013223125" evidence="1">
    <location>
        <begin position="21"/>
        <end position="344"/>
    </location>
</feature>
<gene>
    <name evidence="2" type="ORF">SAMN05443144_1363</name>
</gene>
<dbReference type="AlphaFoldDB" id="A0A1M5KZS1"/>
<dbReference type="OrthoDB" id="1523161at2"/>
<keyword evidence="3" id="KW-1185">Reference proteome</keyword>
<keyword evidence="1" id="KW-0732">Signal</keyword>
<evidence type="ECO:0000313" key="3">
    <source>
        <dbReference type="Proteomes" id="UP000184041"/>
    </source>
</evidence>
<sequence length="344" mass="38904">MKLKAFLLLILCSLAISAVAQVKIGDKGEISGLAYSDYYWITSNHNESLEGNNGFWFRRIYLTYDHEVSQSFSTRLRLEMNGEGDFVTSAKMAPIVKDAWLKWENNRHEILAGISPTPTFSLVKDTWGYRSVEETPLNLQNFGSSRDFGIAGKGTLDEDERWNYHGMVGNGHSNNAAEINQGKKIMLALSYQLTERWIVELYGDWNDLSDEQYWTTVQGFLGYRTEDLNVGALYAYQHRNLPGLIGDANLDIASIFARASISQKTGGFLRIDHMFDPNPAGEDINYIPFSNNAKSTLLIGGIDFTMDTDIHLIPNFEAVFYGETFTGTMPKSDLIPRLTLYYQF</sequence>
<dbReference type="RefSeq" id="WP_073068378.1">
    <property type="nucleotide sequence ID" value="NZ_FQUS01000036.1"/>
</dbReference>
<proteinExistence type="predicted"/>
<protein>
    <submittedName>
        <fullName evidence="2">Uncharacterized protein</fullName>
    </submittedName>
</protein>
<evidence type="ECO:0000313" key="2">
    <source>
        <dbReference type="EMBL" id="SHG58009.1"/>
    </source>
</evidence>
<organism evidence="2 3">
    <name type="scientific">Fodinibius roseus</name>
    <dbReference type="NCBI Taxonomy" id="1194090"/>
    <lineage>
        <taxon>Bacteria</taxon>
        <taxon>Pseudomonadati</taxon>
        <taxon>Balneolota</taxon>
        <taxon>Balneolia</taxon>
        <taxon>Balneolales</taxon>
        <taxon>Balneolaceae</taxon>
        <taxon>Fodinibius</taxon>
    </lineage>
</organism>
<dbReference type="Proteomes" id="UP000184041">
    <property type="component" value="Unassembled WGS sequence"/>
</dbReference>
<evidence type="ECO:0000256" key="1">
    <source>
        <dbReference type="SAM" id="SignalP"/>
    </source>
</evidence>
<dbReference type="EMBL" id="FQUS01000036">
    <property type="protein sequence ID" value="SHG58009.1"/>
    <property type="molecule type" value="Genomic_DNA"/>
</dbReference>
<dbReference type="SUPFAM" id="SSF56935">
    <property type="entry name" value="Porins"/>
    <property type="match status" value="1"/>
</dbReference>
<feature type="signal peptide" evidence="1">
    <location>
        <begin position="1"/>
        <end position="20"/>
    </location>
</feature>
<name>A0A1M5KZS1_9BACT</name>